<dbReference type="PANTHER" id="PTHR14202:SF0">
    <property type="entry name" value="RNA-BINDING PROTEIN RO60"/>
    <property type="match status" value="1"/>
</dbReference>
<name>Q2SLQ1_HAHCH</name>
<dbReference type="InterPro" id="IPR056800">
    <property type="entry name" value="vWA_Ro60"/>
</dbReference>
<dbReference type="GO" id="GO:0003723">
    <property type="term" value="F:RNA binding"/>
    <property type="evidence" value="ECO:0007669"/>
    <property type="project" value="UniProtKB-KW"/>
</dbReference>
<dbReference type="PROSITE" id="PS50988">
    <property type="entry name" value="TROVE"/>
    <property type="match status" value="1"/>
</dbReference>
<evidence type="ECO:0000256" key="4">
    <source>
        <dbReference type="ARBA" id="ARBA00022723"/>
    </source>
</evidence>
<evidence type="ECO:0000256" key="1">
    <source>
        <dbReference type="ARBA" id="ARBA00004496"/>
    </source>
</evidence>
<dbReference type="InterPro" id="IPR040322">
    <property type="entry name" value="TROVE2"/>
</dbReference>
<sequence>MASKTLFNTQRGNMAPAADTFNQAGGLAYKYSAEHALAQYAVTGCFTSTFYASAEDQLGKVLEFAAQVEPEFIAKLAVFARERGFMKDMPALLTAILTVRAPELVPAVFKRVIDNGRMVRNFVQIMRSGVVGRKSLGTMPKRLVKEWINARGESSLFMDSVGASPSMKDVIKMVRPKPESLMRQALYGYLIDKEYDAEKLPQVVRDYEAFKADQSQPLPKVEFRLLTALNLTQAHWAGIARNAGWQMTRMNLNTFARQGVFNEKGMDRVIADRLRDENAIRKAKAFPYQLMAAYTMAGEGVPKMVTEALQDAMEIALQNVPALEGRVVVLPDTSGSMTQSVSGYRPGASSKVRCIDVAALVAAAILAKNKDAEILPFATSVHQVRLNPRDSVMTNATKLAQLGGGGTNCSAPLVELNRRKAVVDTVVFVSDNESWIDTNGRYAGYNSGTAVMQEWLKLKQRNPSAKMVCIDVVPNAYTQAMERDDILNVGGFSDQVFTVMKSFLSDNPQTWVRTIREIEL</sequence>
<dbReference type="KEGG" id="hch:HCH_01566"/>
<dbReference type="InterPro" id="IPR037214">
    <property type="entry name" value="TROVE_dom_sf"/>
</dbReference>
<comment type="similarity">
    <text evidence="2">Belongs to the Ro 60 kDa family.</text>
</comment>
<dbReference type="OrthoDB" id="208855at2"/>
<keyword evidence="5" id="KW-0694">RNA-binding</keyword>
<dbReference type="HOGENOM" id="CLU_039934_0_0_6"/>
<evidence type="ECO:0000256" key="3">
    <source>
        <dbReference type="ARBA" id="ARBA00022490"/>
    </source>
</evidence>
<keyword evidence="9" id="KW-1185">Reference proteome</keyword>
<dbReference type="GO" id="GO:1990904">
    <property type="term" value="C:ribonucleoprotein complex"/>
    <property type="evidence" value="ECO:0007669"/>
    <property type="project" value="UniProtKB-KW"/>
</dbReference>
<dbReference type="Pfam" id="PF25045">
    <property type="entry name" value="vWA_Ro60"/>
    <property type="match status" value="1"/>
</dbReference>
<dbReference type="Proteomes" id="UP000000238">
    <property type="component" value="Chromosome"/>
</dbReference>
<protein>
    <submittedName>
        <fullName evidence="8">Probable RNA-binding protein containing TROVE domain</fullName>
    </submittedName>
</protein>
<evidence type="ECO:0000256" key="6">
    <source>
        <dbReference type="ARBA" id="ARBA00023274"/>
    </source>
</evidence>
<evidence type="ECO:0000313" key="9">
    <source>
        <dbReference type="Proteomes" id="UP000000238"/>
    </source>
</evidence>
<evidence type="ECO:0000259" key="7">
    <source>
        <dbReference type="PROSITE" id="PS50988"/>
    </source>
</evidence>
<dbReference type="GO" id="GO:0005737">
    <property type="term" value="C:cytoplasm"/>
    <property type="evidence" value="ECO:0007669"/>
    <property type="project" value="UniProtKB-SubCell"/>
</dbReference>
<accession>Q2SLQ1</accession>
<keyword evidence="6" id="KW-0687">Ribonucleoprotein</keyword>
<dbReference type="AlphaFoldDB" id="Q2SLQ1"/>
<dbReference type="GO" id="GO:0046872">
    <property type="term" value="F:metal ion binding"/>
    <property type="evidence" value="ECO:0007669"/>
    <property type="project" value="UniProtKB-KW"/>
</dbReference>
<reference evidence="8 9" key="1">
    <citation type="journal article" date="2005" name="Nucleic Acids Res.">
        <title>Genomic blueprint of Hahella chejuensis, a marine microbe producing an algicidal agent.</title>
        <authorList>
            <person name="Jeong H."/>
            <person name="Yim J.H."/>
            <person name="Lee C."/>
            <person name="Choi S.-H."/>
            <person name="Park Y.K."/>
            <person name="Yoon S.H."/>
            <person name="Hur C.-G."/>
            <person name="Kang H.-Y."/>
            <person name="Kim D."/>
            <person name="Lee H.H."/>
            <person name="Park K.H."/>
            <person name="Park S.-H."/>
            <person name="Park H.-S."/>
            <person name="Lee H.K."/>
            <person name="Oh T.K."/>
            <person name="Kim J.F."/>
        </authorList>
    </citation>
    <scope>NUCLEOTIDE SEQUENCE [LARGE SCALE GENOMIC DNA]</scope>
    <source>
        <strain evidence="8 9">KCTC 2396</strain>
    </source>
</reference>
<dbReference type="RefSeq" id="WP_011395496.1">
    <property type="nucleotide sequence ID" value="NC_007645.1"/>
</dbReference>
<dbReference type="InterPro" id="IPR036465">
    <property type="entry name" value="vWFA_dom_sf"/>
</dbReference>
<dbReference type="SUPFAM" id="SSF53300">
    <property type="entry name" value="vWA-like"/>
    <property type="match status" value="1"/>
</dbReference>
<dbReference type="STRING" id="349521.HCH_01566"/>
<keyword evidence="3" id="KW-0963">Cytoplasm</keyword>
<dbReference type="Gene3D" id="3.40.50.410">
    <property type="entry name" value="von Willebrand factor, type A domain"/>
    <property type="match status" value="1"/>
</dbReference>
<evidence type="ECO:0000313" key="8">
    <source>
        <dbReference type="EMBL" id="ABC28423.1"/>
    </source>
</evidence>
<organism evidence="8 9">
    <name type="scientific">Hahella chejuensis (strain KCTC 2396)</name>
    <dbReference type="NCBI Taxonomy" id="349521"/>
    <lineage>
        <taxon>Bacteria</taxon>
        <taxon>Pseudomonadati</taxon>
        <taxon>Pseudomonadota</taxon>
        <taxon>Gammaproteobacteria</taxon>
        <taxon>Oceanospirillales</taxon>
        <taxon>Hahellaceae</taxon>
        <taxon>Hahella</taxon>
    </lineage>
</organism>
<feature type="domain" description="TROVE" evidence="7">
    <location>
        <begin position="20"/>
        <end position="325"/>
    </location>
</feature>
<comment type="subcellular location">
    <subcellularLocation>
        <location evidence="1">Cytoplasm</location>
    </subcellularLocation>
</comment>
<dbReference type="SUPFAM" id="SSF140864">
    <property type="entry name" value="TROVE domain-like"/>
    <property type="match status" value="1"/>
</dbReference>
<evidence type="ECO:0000256" key="5">
    <source>
        <dbReference type="ARBA" id="ARBA00022884"/>
    </source>
</evidence>
<dbReference type="InterPro" id="IPR008858">
    <property type="entry name" value="TROVE_dom"/>
</dbReference>
<evidence type="ECO:0000256" key="2">
    <source>
        <dbReference type="ARBA" id="ARBA00007814"/>
    </source>
</evidence>
<gene>
    <name evidence="8" type="ordered locus">HCH_01566</name>
</gene>
<proteinExistence type="inferred from homology"/>
<keyword evidence="4" id="KW-0479">Metal-binding</keyword>
<dbReference type="eggNOG" id="COG2425">
    <property type="taxonomic scope" value="Bacteria"/>
</dbReference>
<dbReference type="PANTHER" id="PTHR14202">
    <property type="entry name" value="60 KDA RIBONUCLEOPROTEIN SSA/RO"/>
    <property type="match status" value="1"/>
</dbReference>
<dbReference type="EMBL" id="CP000155">
    <property type="protein sequence ID" value="ABC28423.1"/>
    <property type="molecule type" value="Genomic_DNA"/>
</dbReference>